<dbReference type="InterPro" id="IPR034683">
    <property type="entry name" value="IspD/TarI"/>
</dbReference>
<dbReference type="PANTHER" id="PTHR32125:SF4">
    <property type="entry name" value="2-C-METHYL-D-ERYTHRITOL 4-PHOSPHATE CYTIDYLYLTRANSFERASE, CHLOROPLASTIC"/>
    <property type="match status" value="1"/>
</dbReference>
<evidence type="ECO:0000256" key="6">
    <source>
        <dbReference type="ARBA" id="ARBA00023229"/>
    </source>
</evidence>
<dbReference type="CDD" id="cd02516">
    <property type="entry name" value="CDP-ME_synthetase"/>
    <property type="match status" value="1"/>
</dbReference>
<evidence type="ECO:0000256" key="1">
    <source>
        <dbReference type="ARBA" id="ARBA00001282"/>
    </source>
</evidence>
<dbReference type="GO" id="GO:0019288">
    <property type="term" value="P:isopentenyl diphosphate biosynthetic process, methylerythritol 4-phosphate pathway"/>
    <property type="evidence" value="ECO:0007669"/>
    <property type="project" value="UniProtKB-UniRule"/>
</dbReference>
<dbReference type="GO" id="GO:0050518">
    <property type="term" value="F:2-C-methyl-D-erythritol 4-phosphate cytidylyltransferase activity"/>
    <property type="evidence" value="ECO:0007669"/>
    <property type="project" value="UniProtKB-UniRule"/>
</dbReference>
<feature type="site" description="Positions MEP for the nucleophilic attack" evidence="7">
    <location>
        <position position="205"/>
    </location>
</feature>
<comment type="function">
    <text evidence="7">Catalyzes the formation of 4-diphosphocytidyl-2-C-methyl-D-erythritol from CTP and 2-C-methyl-D-erythritol 4-phosphate (MEP).</text>
</comment>
<dbReference type="AlphaFoldDB" id="A0AAU7F5P6"/>
<dbReference type="EC" id="2.7.7.60" evidence="7"/>
<keyword evidence="4 7" id="KW-0808">Transferase</keyword>
<dbReference type="InterPro" id="IPR029044">
    <property type="entry name" value="Nucleotide-diphossugar_trans"/>
</dbReference>
<dbReference type="PROSITE" id="PS01295">
    <property type="entry name" value="ISPD"/>
    <property type="match status" value="1"/>
</dbReference>
<evidence type="ECO:0000256" key="3">
    <source>
        <dbReference type="ARBA" id="ARBA00009789"/>
    </source>
</evidence>
<dbReference type="SUPFAM" id="SSF53448">
    <property type="entry name" value="Nucleotide-diphospho-sugar transferases"/>
    <property type="match status" value="1"/>
</dbReference>
<gene>
    <name evidence="7" type="primary">ispD</name>
    <name evidence="8" type="ORF">ABHF33_12210</name>
</gene>
<dbReference type="EMBL" id="CP157355">
    <property type="protein sequence ID" value="XBL99821.1"/>
    <property type="molecule type" value="Genomic_DNA"/>
</dbReference>
<feature type="site" description="Positions MEP for the nucleophilic attack" evidence="7">
    <location>
        <position position="262"/>
    </location>
</feature>
<evidence type="ECO:0000313" key="8">
    <source>
        <dbReference type="EMBL" id="XBL99821.1"/>
    </source>
</evidence>
<dbReference type="InterPro" id="IPR001228">
    <property type="entry name" value="IspD"/>
</dbReference>
<dbReference type="KEGG" id="cmav:ABHF33_12210"/>
<dbReference type="RefSeq" id="WP_348944213.1">
    <property type="nucleotide sequence ID" value="NZ_CP157355.1"/>
</dbReference>
<evidence type="ECO:0000256" key="7">
    <source>
        <dbReference type="HAMAP-Rule" id="MF_00108"/>
    </source>
</evidence>
<dbReference type="Pfam" id="PF01128">
    <property type="entry name" value="IspD"/>
    <property type="match status" value="2"/>
</dbReference>
<dbReference type="InterPro" id="IPR018294">
    <property type="entry name" value="ISPD_synthase_CS"/>
</dbReference>
<feature type="site" description="Transition state stabilizer" evidence="7">
    <location>
        <position position="15"/>
    </location>
</feature>
<evidence type="ECO:0000256" key="5">
    <source>
        <dbReference type="ARBA" id="ARBA00022695"/>
    </source>
</evidence>
<comment type="pathway">
    <text evidence="2 7">Isoprenoid biosynthesis; isopentenyl diphosphate biosynthesis via DXP pathway; isopentenyl diphosphate from 1-deoxy-D-xylulose 5-phosphate: step 2/6.</text>
</comment>
<organism evidence="8">
    <name type="scientific">Chitinibacter mangrovi</name>
    <dbReference type="NCBI Taxonomy" id="3153927"/>
    <lineage>
        <taxon>Bacteria</taxon>
        <taxon>Pseudomonadati</taxon>
        <taxon>Pseudomonadota</taxon>
        <taxon>Betaproteobacteria</taxon>
        <taxon>Neisseriales</taxon>
        <taxon>Chitinibacteraceae</taxon>
        <taxon>Chitinibacter</taxon>
    </lineage>
</organism>
<accession>A0AAU7F5P6</accession>
<dbReference type="PANTHER" id="PTHR32125">
    <property type="entry name" value="2-C-METHYL-D-ERYTHRITOL 4-PHOSPHATE CYTIDYLYLTRANSFERASE, CHLOROPLASTIC"/>
    <property type="match status" value="1"/>
</dbReference>
<evidence type="ECO:0000256" key="2">
    <source>
        <dbReference type="ARBA" id="ARBA00004787"/>
    </source>
</evidence>
<proteinExistence type="inferred from homology"/>
<name>A0AAU7F5P6_9NEIS</name>
<dbReference type="InterPro" id="IPR050088">
    <property type="entry name" value="IspD/TarI_cytidylyltransf_bact"/>
</dbReference>
<protein>
    <recommendedName>
        <fullName evidence="7">2-C-methyl-D-erythritol 4-phosphate cytidylyltransferase</fullName>
        <ecNumber evidence="7">2.7.7.60</ecNumber>
    </recommendedName>
    <alternativeName>
        <fullName evidence="7">4-diphosphocytidyl-2C-methyl-D-erythritol synthase</fullName>
    </alternativeName>
    <alternativeName>
        <fullName evidence="7">MEP cytidylyltransferase</fullName>
        <shortName evidence="7">MCT</shortName>
    </alternativeName>
</protein>
<reference evidence="8" key="1">
    <citation type="submission" date="2024-05" db="EMBL/GenBank/DDBJ databases">
        <authorList>
            <person name="Yang L."/>
            <person name="Pan L."/>
        </authorList>
    </citation>
    <scope>NUCLEOTIDE SEQUENCE</scope>
    <source>
        <strain evidence="8">FCG-7</strain>
    </source>
</reference>
<dbReference type="HAMAP" id="MF_00108">
    <property type="entry name" value="IspD"/>
    <property type="match status" value="1"/>
</dbReference>
<evidence type="ECO:0000256" key="4">
    <source>
        <dbReference type="ARBA" id="ARBA00022679"/>
    </source>
</evidence>
<dbReference type="Gene3D" id="3.90.550.10">
    <property type="entry name" value="Spore Coat Polysaccharide Biosynthesis Protein SpsA, Chain A"/>
    <property type="match status" value="1"/>
</dbReference>
<feature type="site" description="Transition state stabilizer" evidence="7">
    <location>
        <position position="22"/>
    </location>
</feature>
<keyword evidence="6 7" id="KW-0414">Isoprene biosynthesis</keyword>
<comment type="similarity">
    <text evidence="3 7">Belongs to the IspD/TarI cytidylyltransferase family. IspD subfamily.</text>
</comment>
<keyword evidence="5 7" id="KW-0548">Nucleotidyltransferase</keyword>
<comment type="catalytic activity">
    <reaction evidence="1 7">
        <text>2-C-methyl-D-erythritol 4-phosphate + CTP + H(+) = 4-CDP-2-C-methyl-D-erythritol + diphosphate</text>
        <dbReference type="Rhea" id="RHEA:13429"/>
        <dbReference type="ChEBI" id="CHEBI:15378"/>
        <dbReference type="ChEBI" id="CHEBI:33019"/>
        <dbReference type="ChEBI" id="CHEBI:37563"/>
        <dbReference type="ChEBI" id="CHEBI:57823"/>
        <dbReference type="ChEBI" id="CHEBI:58262"/>
        <dbReference type="EC" id="2.7.7.60"/>
    </reaction>
</comment>
<sequence>MKKIALVPAAGSGSRMASSTPKQYIDLLGQPLIAHTLRALLGAGQIDQVVVVISPEDEWWGSYDWAALLGEALRLHVLRVGGASRAESVMNGLAAMVEIPPSPPFSKGGIGGVDSGGHASVASDRVPPFEKGGLGGISAIAEIAADEDCWVLVHDAARPCLSSAQVDSMITQLKYDAVGGILAVPVADTLKISAADQRIARTTPRDGLWQAQTPQMFRRGELLAALQDALPDHVADITDEASALERLGKSPKLIMGSPWNLKVTYPQDLHLAKLLLLA</sequence>